<dbReference type="InterPro" id="IPR011992">
    <property type="entry name" value="EF-hand-dom_pair"/>
</dbReference>
<dbReference type="PROSITE" id="PS50222">
    <property type="entry name" value="EF_HAND_2"/>
    <property type="match status" value="1"/>
</dbReference>
<sequence length="168" mass="18333">MSIMSIGGGVDPAAREKDKTQQQFDIADTNQDGTVSATEFMEALTAQGIESTKSADMFSNMDANSDGNLSQEEQNKAIEERHQKMTQMMASMEGEIGLYGEKDAEKASQFDSFKIMLSEIANDTQDQNTASQLKDLLTELESGGYSKEDVQKSVELMNKVAPPINTTA</sequence>
<accession>K6XY51</accession>
<protein>
    <recommendedName>
        <fullName evidence="2">EF-hand domain-containing protein</fullName>
    </recommendedName>
</protein>
<dbReference type="Proteomes" id="UP000006334">
    <property type="component" value="Unassembled WGS sequence"/>
</dbReference>
<dbReference type="STRING" id="1127673.GLIP_3975"/>
<dbReference type="AlphaFoldDB" id="K6XY51"/>
<feature type="region of interest" description="Disordered" evidence="1">
    <location>
        <begin position="1"/>
        <end position="31"/>
    </location>
</feature>
<dbReference type="PROSITE" id="PS00018">
    <property type="entry name" value="EF_HAND_1"/>
    <property type="match status" value="1"/>
</dbReference>
<dbReference type="SMART" id="SM00054">
    <property type="entry name" value="EFh"/>
    <property type="match status" value="2"/>
</dbReference>
<evidence type="ECO:0000259" key="2">
    <source>
        <dbReference type="PROSITE" id="PS50222"/>
    </source>
</evidence>
<dbReference type="GO" id="GO:0005509">
    <property type="term" value="F:calcium ion binding"/>
    <property type="evidence" value="ECO:0007669"/>
    <property type="project" value="InterPro"/>
</dbReference>
<feature type="domain" description="EF-hand" evidence="2">
    <location>
        <begin position="15"/>
        <end position="50"/>
    </location>
</feature>
<proteinExistence type="predicted"/>
<dbReference type="InterPro" id="IPR018247">
    <property type="entry name" value="EF_Hand_1_Ca_BS"/>
</dbReference>
<evidence type="ECO:0000313" key="4">
    <source>
        <dbReference type="Proteomes" id="UP000006334"/>
    </source>
</evidence>
<reference evidence="3 4" key="1">
    <citation type="journal article" date="2017" name="Antonie Van Leeuwenhoek">
        <title>Rhizobium rhizosphaerae sp. nov., a novel species isolated from rice rhizosphere.</title>
        <authorList>
            <person name="Zhao J.J."/>
            <person name="Zhang J."/>
            <person name="Zhang R.J."/>
            <person name="Zhang C.W."/>
            <person name="Yin H.Q."/>
            <person name="Zhang X.X."/>
        </authorList>
    </citation>
    <scope>NUCLEOTIDE SEQUENCE [LARGE SCALE GENOMIC DNA]</scope>
    <source>
        <strain evidence="3 4">E3</strain>
    </source>
</reference>
<feature type="compositionally biased region" description="Polar residues" evidence="1">
    <location>
        <begin position="21"/>
        <end position="31"/>
    </location>
</feature>
<dbReference type="OrthoDB" id="6384918at2"/>
<dbReference type="SUPFAM" id="SSF47473">
    <property type="entry name" value="EF-hand"/>
    <property type="match status" value="1"/>
</dbReference>
<comment type="caution">
    <text evidence="3">The sequence shown here is derived from an EMBL/GenBank/DDBJ whole genome shotgun (WGS) entry which is preliminary data.</text>
</comment>
<feature type="compositionally biased region" description="Gly residues" evidence="1">
    <location>
        <begin position="1"/>
        <end position="10"/>
    </location>
</feature>
<dbReference type="Pfam" id="PF13499">
    <property type="entry name" value="EF-hand_7"/>
    <property type="match status" value="1"/>
</dbReference>
<dbReference type="InterPro" id="IPR002048">
    <property type="entry name" value="EF_hand_dom"/>
</dbReference>
<dbReference type="EMBL" id="BAEN01000076">
    <property type="protein sequence ID" value="GAC16586.1"/>
    <property type="molecule type" value="Genomic_DNA"/>
</dbReference>
<evidence type="ECO:0000313" key="3">
    <source>
        <dbReference type="EMBL" id="GAC16586.1"/>
    </source>
</evidence>
<dbReference type="RefSeq" id="WP_008846388.1">
    <property type="nucleotide sequence ID" value="NZ_BAEN01000076.1"/>
</dbReference>
<dbReference type="Gene3D" id="1.10.238.10">
    <property type="entry name" value="EF-hand"/>
    <property type="match status" value="1"/>
</dbReference>
<gene>
    <name evidence="3" type="ORF">GLIP_3975</name>
</gene>
<evidence type="ECO:0000256" key="1">
    <source>
        <dbReference type="SAM" id="MobiDB-lite"/>
    </source>
</evidence>
<name>K6XY51_9ALTE</name>
<keyword evidence="4" id="KW-1185">Reference proteome</keyword>
<organism evidence="3 4">
    <name type="scientific">Aliiglaciecola lipolytica E3</name>
    <dbReference type="NCBI Taxonomy" id="1127673"/>
    <lineage>
        <taxon>Bacteria</taxon>
        <taxon>Pseudomonadati</taxon>
        <taxon>Pseudomonadota</taxon>
        <taxon>Gammaproteobacteria</taxon>
        <taxon>Alteromonadales</taxon>
        <taxon>Alteromonadaceae</taxon>
        <taxon>Aliiglaciecola</taxon>
    </lineage>
</organism>